<evidence type="ECO:0000256" key="1">
    <source>
        <dbReference type="ARBA" id="ARBA00022448"/>
    </source>
</evidence>
<dbReference type="FunCoup" id="A0A168NR25">
    <property type="interactions" value="457"/>
</dbReference>
<dbReference type="Gene3D" id="3.40.30.10">
    <property type="entry name" value="Glutaredoxin"/>
    <property type="match status" value="1"/>
</dbReference>
<dbReference type="STRING" id="4829.A0A168NR25"/>
<dbReference type="OrthoDB" id="2121326at2759"/>
<evidence type="ECO:0000259" key="5">
    <source>
        <dbReference type="PROSITE" id="PS51352"/>
    </source>
</evidence>
<dbReference type="AlphaFoldDB" id="A0A168NR25"/>
<feature type="domain" description="Thioredoxin" evidence="5">
    <location>
        <begin position="4"/>
        <end position="133"/>
    </location>
</feature>
<keyword evidence="2" id="KW-0249">Electron transport</keyword>
<dbReference type="PANTHER" id="PTHR45663:SF11">
    <property type="entry name" value="GEO12009P1"/>
    <property type="match status" value="1"/>
</dbReference>
<dbReference type="Proteomes" id="UP000078561">
    <property type="component" value="Unassembled WGS sequence"/>
</dbReference>
<dbReference type="NCBIfam" id="TIGR01068">
    <property type="entry name" value="thioredoxin"/>
    <property type="match status" value="1"/>
</dbReference>
<organism evidence="6">
    <name type="scientific">Absidia glauca</name>
    <name type="common">Pin mould</name>
    <dbReference type="NCBI Taxonomy" id="4829"/>
    <lineage>
        <taxon>Eukaryota</taxon>
        <taxon>Fungi</taxon>
        <taxon>Fungi incertae sedis</taxon>
        <taxon>Mucoromycota</taxon>
        <taxon>Mucoromycotina</taxon>
        <taxon>Mucoromycetes</taxon>
        <taxon>Mucorales</taxon>
        <taxon>Cunninghamellaceae</taxon>
        <taxon>Absidia</taxon>
    </lineage>
</organism>
<dbReference type="PRINTS" id="PR00421">
    <property type="entry name" value="THIOREDOXIN"/>
</dbReference>
<gene>
    <name evidence="6" type="primary">ABSGL_06768.1 scaffold 8673</name>
</gene>
<dbReference type="InterPro" id="IPR013766">
    <property type="entry name" value="Thioredoxin_domain"/>
</dbReference>
<dbReference type="GO" id="GO:0005737">
    <property type="term" value="C:cytoplasm"/>
    <property type="evidence" value="ECO:0007669"/>
    <property type="project" value="TreeGrafter"/>
</dbReference>
<keyword evidence="4" id="KW-0676">Redox-active center</keyword>
<dbReference type="PROSITE" id="PS51352">
    <property type="entry name" value="THIOREDOXIN_2"/>
    <property type="match status" value="1"/>
</dbReference>
<dbReference type="EMBL" id="LT553500">
    <property type="protein sequence ID" value="SAM01032.1"/>
    <property type="molecule type" value="Genomic_DNA"/>
</dbReference>
<dbReference type="InterPro" id="IPR017937">
    <property type="entry name" value="Thioredoxin_CS"/>
</dbReference>
<name>A0A168NR25_ABSGL</name>
<protein>
    <recommendedName>
        <fullName evidence="5">Thioredoxin domain-containing protein</fullName>
    </recommendedName>
</protein>
<keyword evidence="7" id="KW-1185">Reference proteome</keyword>
<dbReference type="CDD" id="cd02947">
    <property type="entry name" value="TRX_family"/>
    <property type="match status" value="1"/>
</dbReference>
<dbReference type="Pfam" id="PF00085">
    <property type="entry name" value="Thioredoxin"/>
    <property type="match status" value="1"/>
</dbReference>
<evidence type="ECO:0000313" key="6">
    <source>
        <dbReference type="EMBL" id="SAM01032.1"/>
    </source>
</evidence>
<dbReference type="OMA" id="VLVIMQN"/>
<evidence type="ECO:0000256" key="2">
    <source>
        <dbReference type="ARBA" id="ARBA00022982"/>
    </source>
</evidence>
<dbReference type="InterPro" id="IPR036249">
    <property type="entry name" value="Thioredoxin-like_sf"/>
</dbReference>
<reference evidence="6" key="1">
    <citation type="submission" date="2016-04" db="EMBL/GenBank/DDBJ databases">
        <authorList>
            <person name="Evans L.H."/>
            <person name="Alamgir A."/>
            <person name="Owens N."/>
            <person name="Weber N.D."/>
            <person name="Virtaneva K."/>
            <person name="Barbian K."/>
            <person name="Babar A."/>
            <person name="Rosenke K."/>
        </authorList>
    </citation>
    <scope>NUCLEOTIDE SEQUENCE [LARGE SCALE GENOMIC DNA]</scope>
    <source>
        <strain evidence="6">CBS 101.48</strain>
    </source>
</reference>
<keyword evidence="1" id="KW-0813">Transport</keyword>
<dbReference type="InterPro" id="IPR005746">
    <property type="entry name" value="Thioredoxin"/>
</dbReference>
<evidence type="ECO:0000256" key="4">
    <source>
        <dbReference type="ARBA" id="ARBA00023284"/>
    </source>
</evidence>
<evidence type="ECO:0000313" key="7">
    <source>
        <dbReference type="Proteomes" id="UP000078561"/>
    </source>
</evidence>
<evidence type="ECO:0000256" key="3">
    <source>
        <dbReference type="ARBA" id="ARBA00023157"/>
    </source>
</evidence>
<sequence length="136" mass="15235">MNSLRISAKALPLRSLTARSFHTTQPWMKTVEISGKEFEKAVLQAEHPVFVDFYAEWCGPCKMLAPVLSKAVDAHPELTLYKVNVDDNMEISQKYNIASLPTVTAFHNGKVVDQFVGMINKAQIQTFVDAHAKRAD</sequence>
<dbReference type="PANTHER" id="PTHR45663">
    <property type="entry name" value="GEO12009P1"/>
    <property type="match status" value="1"/>
</dbReference>
<dbReference type="FunFam" id="3.40.30.10:FF:000001">
    <property type="entry name" value="Thioredoxin"/>
    <property type="match status" value="1"/>
</dbReference>
<accession>A0A168NR25</accession>
<dbReference type="PROSITE" id="PS00194">
    <property type="entry name" value="THIOREDOXIN_1"/>
    <property type="match status" value="1"/>
</dbReference>
<dbReference type="InParanoid" id="A0A168NR25"/>
<dbReference type="SUPFAM" id="SSF52833">
    <property type="entry name" value="Thioredoxin-like"/>
    <property type="match status" value="1"/>
</dbReference>
<dbReference type="GO" id="GO:0015035">
    <property type="term" value="F:protein-disulfide reductase activity"/>
    <property type="evidence" value="ECO:0007669"/>
    <property type="project" value="InterPro"/>
</dbReference>
<keyword evidence="3" id="KW-1015">Disulfide bond</keyword>
<proteinExistence type="predicted"/>